<name>A0AAE0P8J9_9PEZI</name>
<accession>A0AAE0P8J9</accession>
<dbReference type="GO" id="GO:0016740">
    <property type="term" value="F:transferase activity"/>
    <property type="evidence" value="ECO:0007669"/>
    <property type="project" value="InterPro"/>
</dbReference>
<proteinExistence type="predicted"/>
<organism evidence="2 3">
    <name type="scientific">Podospora didyma</name>
    <dbReference type="NCBI Taxonomy" id="330526"/>
    <lineage>
        <taxon>Eukaryota</taxon>
        <taxon>Fungi</taxon>
        <taxon>Dikarya</taxon>
        <taxon>Ascomycota</taxon>
        <taxon>Pezizomycotina</taxon>
        <taxon>Sordariomycetes</taxon>
        <taxon>Sordariomycetidae</taxon>
        <taxon>Sordariales</taxon>
        <taxon>Podosporaceae</taxon>
        <taxon>Podospora</taxon>
    </lineage>
</organism>
<protein>
    <recommendedName>
        <fullName evidence="1">Starter acyltransferase (SAT) domain-containing protein</fullName>
    </recommendedName>
</protein>
<dbReference type="EMBL" id="JAULSW010000001">
    <property type="protein sequence ID" value="KAK3395192.1"/>
    <property type="molecule type" value="Genomic_DNA"/>
</dbReference>
<dbReference type="Proteomes" id="UP001285441">
    <property type="component" value="Unassembled WGS sequence"/>
</dbReference>
<evidence type="ECO:0000259" key="1">
    <source>
        <dbReference type="Pfam" id="PF16073"/>
    </source>
</evidence>
<reference evidence="2" key="1">
    <citation type="journal article" date="2023" name="Mol. Phylogenet. Evol.">
        <title>Genome-scale phylogeny and comparative genomics of the fungal order Sordariales.</title>
        <authorList>
            <person name="Hensen N."/>
            <person name="Bonometti L."/>
            <person name="Westerberg I."/>
            <person name="Brannstrom I.O."/>
            <person name="Guillou S."/>
            <person name="Cros-Aarteil S."/>
            <person name="Calhoun S."/>
            <person name="Haridas S."/>
            <person name="Kuo A."/>
            <person name="Mondo S."/>
            <person name="Pangilinan J."/>
            <person name="Riley R."/>
            <person name="LaButti K."/>
            <person name="Andreopoulos B."/>
            <person name="Lipzen A."/>
            <person name="Chen C."/>
            <person name="Yan M."/>
            <person name="Daum C."/>
            <person name="Ng V."/>
            <person name="Clum A."/>
            <person name="Steindorff A."/>
            <person name="Ohm R.A."/>
            <person name="Martin F."/>
            <person name="Silar P."/>
            <person name="Natvig D.O."/>
            <person name="Lalanne C."/>
            <person name="Gautier V."/>
            <person name="Ament-Velasquez S.L."/>
            <person name="Kruys A."/>
            <person name="Hutchinson M.I."/>
            <person name="Powell A.J."/>
            <person name="Barry K."/>
            <person name="Miller A.N."/>
            <person name="Grigoriev I.V."/>
            <person name="Debuchy R."/>
            <person name="Gladieux P."/>
            <person name="Hiltunen Thoren M."/>
            <person name="Johannesson H."/>
        </authorList>
    </citation>
    <scope>NUCLEOTIDE SEQUENCE</scope>
    <source>
        <strain evidence="2">CBS 232.78</strain>
    </source>
</reference>
<feature type="domain" description="Starter acyltransferase (SAT)" evidence="1">
    <location>
        <begin position="13"/>
        <end position="119"/>
    </location>
</feature>
<sequence>MASTRDHTSPVVIQDLASLQLRGHLHPALHKALICTFQLAAIISRRGEQDDVFARGLHLYLVGLCTGSLAAATISCSWNVSDLLKLSPHAVRITFRTAFRAYEAAESIEHGSSSSTWGLFDTRLD</sequence>
<gene>
    <name evidence="2" type="ORF">B0H63DRAFT_445238</name>
</gene>
<dbReference type="AlphaFoldDB" id="A0AAE0P8J9"/>
<dbReference type="InterPro" id="IPR032088">
    <property type="entry name" value="SAT"/>
</dbReference>
<evidence type="ECO:0000313" key="2">
    <source>
        <dbReference type="EMBL" id="KAK3395192.1"/>
    </source>
</evidence>
<reference evidence="2" key="2">
    <citation type="submission" date="2023-06" db="EMBL/GenBank/DDBJ databases">
        <authorList>
            <consortium name="Lawrence Berkeley National Laboratory"/>
            <person name="Haridas S."/>
            <person name="Hensen N."/>
            <person name="Bonometti L."/>
            <person name="Westerberg I."/>
            <person name="Brannstrom I.O."/>
            <person name="Guillou S."/>
            <person name="Cros-Aarteil S."/>
            <person name="Calhoun S."/>
            <person name="Kuo A."/>
            <person name="Mondo S."/>
            <person name="Pangilinan J."/>
            <person name="Riley R."/>
            <person name="LaButti K."/>
            <person name="Andreopoulos B."/>
            <person name="Lipzen A."/>
            <person name="Chen C."/>
            <person name="Yanf M."/>
            <person name="Daum C."/>
            <person name="Ng V."/>
            <person name="Clum A."/>
            <person name="Steindorff A."/>
            <person name="Ohm R."/>
            <person name="Martin F."/>
            <person name="Silar P."/>
            <person name="Natvig D."/>
            <person name="Lalanne C."/>
            <person name="Gautier V."/>
            <person name="Ament-velasquez S.L."/>
            <person name="Kruys A."/>
            <person name="Hutchinson M.I."/>
            <person name="Powell A.J."/>
            <person name="Barry K."/>
            <person name="Miller A.N."/>
            <person name="Grigoriev I.V."/>
            <person name="Debuchy R."/>
            <person name="Gladieux P."/>
            <person name="Thoren M.H."/>
            <person name="Johannesson H."/>
        </authorList>
    </citation>
    <scope>NUCLEOTIDE SEQUENCE</scope>
    <source>
        <strain evidence="2">CBS 232.78</strain>
    </source>
</reference>
<keyword evidence="3" id="KW-1185">Reference proteome</keyword>
<dbReference type="Gene3D" id="3.40.366.10">
    <property type="entry name" value="Malonyl-Coenzyme A Acyl Carrier Protein, domain 2"/>
    <property type="match status" value="1"/>
</dbReference>
<dbReference type="Pfam" id="PF16073">
    <property type="entry name" value="SAT"/>
    <property type="match status" value="1"/>
</dbReference>
<evidence type="ECO:0000313" key="3">
    <source>
        <dbReference type="Proteomes" id="UP001285441"/>
    </source>
</evidence>
<dbReference type="InterPro" id="IPR001227">
    <property type="entry name" value="Ac_transferase_dom_sf"/>
</dbReference>
<comment type="caution">
    <text evidence="2">The sequence shown here is derived from an EMBL/GenBank/DDBJ whole genome shotgun (WGS) entry which is preliminary data.</text>
</comment>